<accession>A0A0E9XP18</accession>
<organism evidence="1">
    <name type="scientific">Anguilla anguilla</name>
    <name type="common">European freshwater eel</name>
    <name type="synonym">Muraena anguilla</name>
    <dbReference type="NCBI Taxonomy" id="7936"/>
    <lineage>
        <taxon>Eukaryota</taxon>
        <taxon>Metazoa</taxon>
        <taxon>Chordata</taxon>
        <taxon>Craniata</taxon>
        <taxon>Vertebrata</taxon>
        <taxon>Euteleostomi</taxon>
        <taxon>Actinopterygii</taxon>
        <taxon>Neopterygii</taxon>
        <taxon>Teleostei</taxon>
        <taxon>Anguilliformes</taxon>
        <taxon>Anguillidae</taxon>
        <taxon>Anguilla</taxon>
    </lineage>
</organism>
<sequence length="37" mass="4161">MYLGQYTCSPSLDFSLLFDKKSILSLPVLSRPPADRT</sequence>
<reference evidence="1" key="1">
    <citation type="submission" date="2014-11" db="EMBL/GenBank/DDBJ databases">
        <authorList>
            <person name="Amaro Gonzalez C."/>
        </authorList>
    </citation>
    <scope>NUCLEOTIDE SEQUENCE</scope>
</reference>
<dbReference type="AlphaFoldDB" id="A0A0E9XP18"/>
<evidence type="ECO:0000313" key="1">
    <source>
        <dbReference type="EMBL" id="JAI03591.1"/>
    </source>
</evidence>
<reference evidence="1" key="2">
    <citation type="journal article" date="2015" name="Fish Shellfish Immunol.">
        <title>Early steps in the European eel (Anguilla anguilla)-Vibrio vulnificus interaction in the gills: Role of the RtxA13 toxin.</title>
        <authorList>
            <person name="Callol A."/>
            <person name="Pajuelo D."/>
            <person name="Ebbesson L."/>
            <person name="Teles M."/>
            <person name="MacKenzie S."/>
            <person name="Amaro C."/>
        </authorList>
    </citation>
    <scope>NUCLEOTIDE SEQUENCE</scope>
</reference>
<protein>
    <submittedName>
        <fullName evidence="1">Uncharacterized protein</fullName>
    </submittedName>
</protein>
<name>A0A0E9XP18_ANGAN</name>
<dbReference type="EMBL" id="GBXM01004987">
    <property type="protein sequence ID" value="JAI03591.1"/>
    <property type="molecule type" value="Transcribed_RNA"/>
</dbReference>
<proteinExistence type="predicted"/>